<proteinExistence type="predicted"/>
<dbReference type="AlphaFoldDB" id="A0A7G1KWF0"/>
<dbReference type="EMBL" id="AP023396">
    <property type="protein sequence ID" value="BCK58349.1"/>
    <property type="molecule type" value="Genomic_DNA"/>
</dbReference>
<dbReference type="RefSeq" id="WP_187685109.1">
    <property type="nucleotide sequence ID" value="NZ_AP023396.1"/>
</dbReference>
<keyword evidence="1" id="KW-0812">Transmembrane</keyword>
<evidence type="ECO:0000313" key="3">
    <source>
        <dbReference type="Proteomes" id="UP000516173"/>
    </source>
</evidence>
<evidence type="ECO:0000313" key="2">
    <source>
        <dbReference type="EMBL" id="BCK58349.1"/>
    </source>
</evidence>
<dbReference type="Proteomes" id="UP000516173">
    <property type="component" value="Chromosome"/>
</dbReference>
<reference evidence="2 3" key="1">
    <citation type="submission" date="2020-08" db="EMBL/GenBank/DDBJ databases">
        <title>Genome Sequencing of Nocardia wallacei strain FMUON74 and assembly.</title>
        <authorList>
            <person name="Toyokawa M."/>
            <person name="Uesaka K."/>
        </authorList>
    </citation>
    <scope>NUCLEOTIDE SEQUENCE [LARGE SCALE GENOMIC DNA]</scope>
    <source>
        <strain evidence="2 3">FMUON74</strain>
    </source>
</reference>
<protein>
    <submittedName>
        <fullName evidence="2">Uncharacterized protein</fullName>
    </submittedName>
</protein>
<keyword evidence="1" id="KW-0472">Membrane</keyword>
<sequence length="54" mass="5623">MRPDDELNPGGCAAALCTGTALLALSLLLSDGWALWLSVPGALLILWTMARLIG</sequence>
<gene>
    <name evidence="2" type="ORF">NWFMUON74_61210</name>
</gene>
<feature type="transmembrane region" description="Helical" evidence="1">
    <location>
        <begin position="12"/>
        <end position="29"/>
    </location>
</feature>
<accession>A0A7G1KWF0</accession>
<organism evidence="2 3">
    <name type="scientific">Nocardia wallacei</name>
    <dbReference type="NCBI Taxonomy" id="480035"/>
    <lineage>
        <taxon>Bacteria</taxon>
        <taxon>Bacillati</taxon>
        <taxon>Actinomycetota</taxon>
        <taxon>Actinomycetes</taxon>
        <taxon>Mycobacteriales</taxon>
        <taxon>Nocardiaceae</taxon>
        <taxon>Nocardia</taxon>
    </lineage>
</organism>
<evidence type="ECO:0000256" key="1">
    <source>
        <dbReference type="SAM" id="Phobius"/>
    </source>
</evidence>
<dbReference type="GeneID" id="80350535"/>
<keyword evidence="1" id="KW-1133">Transmembrane helix</keyword>
<keyword evidence="3" id="KW-1185">Reference proteome</keyword>
<name>A0A7G1KWF0_9NOCA</name>
<feature type="transmembrane region" description="Helical" evidence="1">
    <location>
        <begin position="35"/>
        <end position="53"/>
    </location>
</feature>
<dbReference type="KEGG" id="nwl:NWFMUON74_61210"/>